<comment type="caution">
    <text evidence="2">The sequence shown here is derived from an EMBL/GenBank/DDBJ whole genome shotgun (WGS) entry which is preliminary data.</text>
</comment>
<dbReference type="EMBL" id="SRZK01000055">
    <property type="protein sequence ID" value="TGZ10706.1"/>
    <property type="molecule type" value="Genomic_DNA"/>
</dbReference>
<feature type="transmembrane region" description="Helical" evidence="1">
    <location>
        <begin position="90"/>
        <end position="112"/>
    </location>
</feature>
<evidence type="ECO:0000256" key="1">
    <source>
        <dbReference type="SAM" id="Phobius"/>
    </source>
</evidence>
<sequence length="113" mass="12789">MNPDKDSARGLAQLEGYLLWNAEIERARAQARRFTDQLPWLTTAQREDVERVYLTERVAASRDALTRVRDRAAELRGEYTARYERLRARCVALAVTAVGAVTAVAISLTLLLR</sequence>
<name>A0ABY2PJE7_9ACTN</name>
<reference evidence="2 3" key="1">
    <citation type="submission" date="2019-04" db="EMBL/GenBank/DDBJ databases">
        <title>Streptomyces rhizosphaericola sp. nov., an actinobacterium isolated from the wheat rhizosphere.</title>
        <authorList>
            <person name="Vargas Hoyos H.A."/>
            <person name="Santos S.N."/>
            <person name="Genuario D.B."/>
            <person name="Melo I.S."/>
            <person name="Da Silva L.J."/>
            <person name="Da Silva F.S.P."/>
            <person name="Zucchi T.D."/>
        </authorList>
    </citation>
    <scope>NUCLEOTIDE SEQUENCE [LARGE SCALE GENOMIC DNA]</scope>
    <source>
        <strain evidence="2 3">1AS2c</strain>
    </source>
</reference>
<keyword evidence="1" id="KW-0472">Membrane</keyword>
<protein>
    <recommendedName>
        <fullName evidence="4">Cytochrome C oxidase subunit I</fullName>
    </recommendedName>
</protein>
<keyword evidence="1" id="KW-1133">Transmembrane helix</keyword>
<evidence type="ECO:0000313" key="3">
    <source>
        <dbReference type="Proteomes" id="UP000306274"/>
    </source>
</evidence>
<accession>A0ABY2PJE7</accession>
<proteinExistence type="predicted"/>
<dbReference type="Proteomes" id="UP000306274">
    <property type="component" value="Unassembled WGS sequence"/>
</dbReference>
<keyword evidence="1" id="KW-0812">Transmembrane</keyword>
<keyword evidence="3" id="KW-1185">Reference proteome</keyword>
<gene>
    <name evidence="2" type="ORF">E5Z02_08410</name>
</gene>
<evidence type="ECO:0000313" key="2">
    <source>
        <dbReference type="EMBL" id="TGZ10706.1"/>
    </source>
</evidence>
<dbReference type="RefSeq" id="WP_084990355.1">
    <property type="nucleotide sequence ID" value="NZ_JBLLLO010000036.1"/>
</dbReference>
<evidence type="ECO:0008006" key="4">
    <source>
        <dbReference type="Google" id="ProtNLM"/>
    </source>
</evidence>
<organism evidence="2 3">
    <name type="scientific">Streptomyces rhizosphaericola</name>
    <dbReference type="NCBI Taxonomy" id="2564098"/>
    <lineage>
        <taxon>Bacteria</taxon>
        <taxon>Bacillati</taxon>
        <taxon>Actinomycetota</taxon>
        <taxon>Actinomycetes</taxon>
        <taxon>Kitasatosporales</taxon>
        <taxon>Streptomycetaceae</taxon>
        <taxon>Streptomyces</taxon>
    </lineage>
</organism>